<comment type="similarity">
    <text evidence="3">Belongs to the DHNA family.</text>
</comment>
<evidence type="ECO:0000256" key="3">
    <source>
        <dbReference type="ARBA" id="ARBA00005708"/>
    </source>
</evidence>
<dbReference type="RefSeq" id="WP_344710089.1">
    <property type="nucleotide sequence ID" value="NZ_BAAAZD010000002.1"/>
</dbReference>
<dbReference type="PANTHER" id="PTHR42844">
    <property type="entry name" value="DIHYDRONEOPTERIN ALDOLASE 1-RELATED"/>
    <property type="match status" value="1"/>
</dbReference>
<dbReference type="PANTHER" id="PTHR42844:SF1">
    <property type="entry name" value="DIHYDRONEOPTERIN ALDOLASE 1-RELATED"/>
    <property type="match status" value="1"/>
</dbReference>
<sequence>MTDVVPFTPRLDGMVPPHLAVKSAKIHLDRLAVMTDIGFHDFEVGSPQRLLVSVEVWLADLGMPDGDHAANAWNYDHLRIEIERIASTRRYNLQETLAREIYDWIAARGGVAALRVTTSKPDVYANAEGVGVEIASFSGSVP</sequence>
<feature type="domain" description="Dihydroneopterin aldolase/epimerase" evidence="8">
    <location>
        <begin position="26"/>
        <end position="136"/>
    </location>
</feature>
<organism evidence="9 10">
    <name type="scientific">Sphingomonas humi</name>
    <dbReference type="NCBI Taxonomy" id="335630"/>
    <lineage>
        <taxon>Bacteria</taxon>
        <taxon>Pseudomonadati</taxon>
        <taxon>Pseudomonadota</taxon>
        <taxon>Alphaproteobacteria</taxon>
        <taxon>Sphingomonadales</taxon>
        <taxon>Sphingomonadaceae</taxon>
        <taxon>Sphingomonas</taxon>
    </lineage>
</organism>
<dbReference type="Gene3D" id="3.30.1130.10">
    <property type="match status" value="1"/>
</dbReference>
<dbReference type="SUPFAM" id="SSF55620">
    <property type="entry name" value="Tetrahydrobiopterin biosynthesis enzymes-like"/>
    <property type="match status" value="1"/>
</dbReference>
<dbReference type="Pfam" id="PF02152">
    <property type="entry name" value="FolB"/>
    <property type="match status" value="1"/>
</dbReference>
<name>A0ABP7S527_9SPHN</name>
<gene>
    <name evidence="9" type="ORF">GCM10022211_19650</name>
</gene>
<dbReference type="Proteomes" id="UP001501310">
    <property type="component" value="Unassembled WGS sequence"/>
</dbReference>
<keyword evidence="5" id="KW-0289">Folate biosynthesis</keyword>
<evidence type="ECO:0000313" key="10">
    <source>
        <dbReference type="Proteomes" id="UP001501310"/>
    </source>
</evidence>
<keyword evidence="6" id="KW-0456">Lyase</keyword>
<evidence type="ECO:0000256" key="1">
    <source>
        <dbReference type="ARBA" id="ARBA00001353"/>
    </source>
</evidence>
<keyword evidence="10" id="KW-1185">Reference proteome</keyword>
<dbReference type="InterPro" id="IPR006156">
    <property type="entry name" value="Dihydroneopterin_aldolase"/>
</dbReference>
<protein>
    <recommendedName>
        <fullName evidence="4">dihydroneopterin aldolase</fullName>
        <ecNumber evidence="4">4.1.2.25</ecNumber>
    </recommendedName>
    <alternativeName>
        <fullName evidence="7">7,8-dihydroneopterin aldolase</fullName>
    </alternativeName>
</protein>
<comment type="caution">
    <text evidence="9">The sequence shown here is derived from an EMBL/GenBank/DDBJ whole genome shotgun (WGS) entry which is preliminary data.</text>
</comment>
<evidence type="ECO:0000256" key="2">
    <source>
        <dbReference type="ARBA" id="ARBA00005013"/>
    </source>
</evidence>
<reference evidence="10" key="1">
    <citation type="journal article" date="2019" name="Int. J. Syst. Evol. Microbiol.">
        <title>The Global Catalogue of Microorganisms (GCM) 10K type strain sequencing project: providing services to taxonomists for standard genome sequencing and annotation.</title>
        <authorList>
            <consortium name="The Broad Institute Genomics Platform"/>
            <consortium name="The Broad Institute Genome Sequencing Center for Infectious Disease"/>
            <person name="Wu L."/>
            <person name="Ma J."/>
        </authorList>
    </citation>
    <scope>NUCLEOTIDE SEQUENCE [LARGE SCALE GENOMIC DNA]</scope>
    <source>
        <strain evidence="10">JCM 16603</strain>
    </source>
</reference>
<evidence type="ECO:0000313" key="9">
    <source>
        <dbReference type="EMBL" id="GAA4006801.1"/>
    </source>
</evidence>
<evidence type="ECO:0000256" key="4">
    <source>
        <dbReference type="ARBA" id="ARBA00013043"/>
    </source>
</evidence>
<evidence type="ECO:0000256" key="5">
    <source>
        <dbReference type="ARBA" id="ARBA00022909"/>
    </source>
</evidence>
<dbReference type="SMART" id="SM00905">
    <property type="entry name" value="FolB"/>
    <property type="match status" value="1"/>
</dbReference>
<dbReference type="InterPro" id="IPR043133">
    <property type="entry name" value="GTP-CH-I_C/QueF"/>
</dbReference>
<dbReference type="InterPro" id="IPR006157">
    <property type="entry name" value="FolB_dom"/>
</dbReference>
<comment type="catalytic activity">
    <reaction evidence="1">
        <text>7,8-dihydroneopterin = 6-hydroxymethyl-7,8-dihydropterin + glycolaldehyde</text>
        <dbReference type="Rhea" id="RHEA:10540"/>
        <dbReference type="ChEBI" id="CHEBI:17001"/>
        <dbReference type="ChEBI" id="CHEBI:17071"/>
        <dbReference type="ChEBI" id="CHEBI:44841"/>
        <dbReference type="EC" id="4.1.2.25"/>
    </reaction>
</comment>
<dbReference type="EMBL" id="BAAAZD010000002">
    <property type="protein sequence ID" value="GAA4006801.1"/>
    <property type="molecule type" value="Genomic_DNA"/>
</dbReference>
<evidence type="ECO:0000256" key="6">
    <source>
        <dbReference type="ARBA" id="ARBA00023239"/>
    </source>
</evidence>
<comment type="pathway">
    <text evidence="2">Cofactor biosynthesis; tetrahydrofolate biosynthesis; 2-amino-4-hydroxy-6-hydroxymethyl-7,8-dihydropteridine diphosphate from 7,8-dihydroneopterin triphosphate: step 3/4.</text>
</comment>
<evidence type="ECO:0000259" key="8">
    <source>
        <dbReference type="SMART" id="SM00905"/>
    </source>
</evidence>
<accession>A0ABP7S527</accession>
<evidence type="ECO:0000256" key="7">
    <source>
        <dbReference type="ARBA" id="ARBA00032903"/>
    </source>
</evidence>
<dbReference type="EC" id="4.1.2.25" evidence="4"/>
<proteinExistence type="inferred from homology"/>